<keyword evidence="1" id="KW-0238">DNA-binding</keyword>
<comment type="caution">
    <text evidence="1">The sequence shown here is derived from an EMBL/GenBank/DDBJ whole genome shotgun (WGS) entry which is preliminary data.</text>
</comment>
<protein>
    <submittedName>
        <fullName evidence="1">DNA-binding protein</fullName>
    </submittedName>
</protein>
<accession>A0A7C1SW61</accession>
<gene>
    <name evidence="1" type="ORF">ENP70_04055</name>
</gene>
<dbReference type="EMBL" id="DSKI01000219">
    <property type="protein sequence ID" value="HEB42880.1"/>
    <property type="molecule type" value="Genomic_DNA"/>
</dbReference>
<dbReference type="AlphaFoldDB" id="A0A7C1SW61"/>
<organism evidence="1">
    <name type="scientific">Agrobacterium albertimagni</name>
    <dbReference type="NCBI Taxonomy" id="147266"/>
    <lineage>
        <taxon>Bacteria</taxon>
        <taxon>Pseudomonadati</taxon>
        <taxon>Pseudomonadota</taxon>
        <taxon>Alphaproteobacteria</taxon>
        <taxon>Hyphomicrobiales</taxon>
        <taxon>Rhizobiaceae</taxon>
        <taxon>Rhizobium/Agrobacterium group</taxon>
        <taxon>Agrobacterium</taxon>
    </lineage>
</organism>
<sequence length="173" mass="18641">MNDYLFALKYRLPSDVEATAAVERLGAAGCTDALVGIGITGRLALEFDRTAASALDAITSAMNDVHDALPLAELIDVGPDLVGVSDIADFVGVSRQNIRKLLLSTPGPPLPIHEGTTTLWPLVEVLDWLIANKGYAPQPVLRETALAARSVNMERHRLRQSRYTPTDVQRAVG</sequence>
<evidence type="ECO:0000313" key="1">
    <source>
        <dbReference type="EMBL" id="HEB42880.1"/>
    </source>
</evidence>
<dbReference type="GO" id="GO:0003677">
    <property type="term" value="F:DNA binding"/>
    <property type="evidence" value="ECO:0007669"/>
    <property type="project" value="UniProtKB-KW"/>
</dbReference>
<reference evidence="1" key="1">
    <citation type="journal article" date="2020" name="mSystems">
        <title>Genome- and Community-Level Interaction Insights into Carbon Utilization and Element Cycling Functions of Hydrothermarchaeota in Hydrothermal Sediment.</title>
        <authorList>
            <person name="Zhou Z."/>
            <person name="Liu Y."/>
            <person name="Xu W."/>
            <person name="Pan J."/>
            <person name="Luo Z.H."/>
            <person name="Li M."/>
        </authorList>
    </citation>
    <scope>NUCLEOTIDE SEQUENCE [LARGE SCALE GENOMIC DNA]</scope>
    <source>
        <strain evidence="1">SpSt-243</strain>
    </source>
</reference>
<proteinExistence type="predicted"/>
<name>A0A7C1SW61_9HYPH</name>